<dbReference type="RefSeq" id="WP_265673902.1">
    <property type="nucleotide sequence ID" value="NZ_JAKRRY010000004.1"/>
</dbReference>
<feature type="domain" description="Histidine kinase/HSP90-like ATPase" evidence="2">
    <location>
        <begin position="245"/>
        <end position="345"/>
    </location>
</feature>
<evidence type="ECO:0000313" key="4">
    <source>
        <dbReference type="Proteomes" id="UP001155587"/>
    </source>
</evidence>
<dbReference type="Proteomes" id="UP001155587">
    <property type="component" value="Unassembled WGS sequence"/>
</dbReference>
<evidence type="ECO:0000259" key="2">
    <source>
        <dbReference type="SMART" id="SM00387"/>
    </source>
</evidence>
<keyword evidence="3" id="KW-0808">Transferase</keyword>
<feature type="transmembrane region" description="Helical" evidence="1">
    <location>
        <begin position="103"/>
        <end position="122"/>
    </location>
</feature>
<protein>
    <submittedName>
        <fullName evidence="3">Histidine kinase</fullName>
    </submittedName>
</protein>
<dbReference type="InterPro" id="IPR010559">
    <property type="entry name" value="Sig_transdc_His_kin_internal"/>
</dbReference>
<dbReference type="InterPro" id="IPR036890">
    <property type="entry name" value="HATPase_C_sf"/>
</dbReference>
<sequence>MQCGRKGSNLLQSMIFTTLFCLAIAVLTSSIWAASYLENAIISLGYGYSAVACSWFIQRFLPKIAELNLVAVGLSLVGAVCLGTLNAYLWLKQYPGFDEWQGLKPILLLGVIFTAISFYFFYAQEKQFLLQQQIEQAKLDRATQDRALIESELKQLQSQIEPHFLFNTLANINVLIDYDTSQAKEVLDKLTVLLRGSMSRHRESYVDMASEIALIEAYLGIQQVRLGPRLTYNIEITDELASFHLPPYLLQPLVENAVIHGIEPNVAGGHIQIKGSIVQGVCTLQVIDSGCGFGGAENDIGTGNGIGLANVKERLSTLYGKASSLSVSAGQKKGVVSTITLPLPINKEV</sequence>
<feature type="transmembrane region" description="Helical" evidence="1">
    <location>
        <begin position="12"/>
        <end position="34"/>
    </location>
</feature>
<comment type="caution">
    <text evidence="3">The sequence shown here is derived from an EMBL/GenBank/DDBJ whole genome shotgun (WGS) entry which is preliminary data.</text>
</comment>
<dbReference type="EMBL" id="JAKRRY010000004">
    <property type="protein sequence ID" value="MCW8345464.1"/>
    <property type="molecule type" value="Genomic_DNA"/>
</dbReference>
<keyword evidence="1" id="KW-0812">Transmembrane</keyword>
<gene>
    <name evidence="3" type="ORF">MD535_05385</name>
</gene>
<dbReference type="Pfam" id="PF06580">
    <property type="entry name" value="His_kinase"/>
    <property type="match status" value="1"/>
</dbReference>
<dbReference type="PANTHER" id="PTHR34220">
    <property type="entry name" value="SENSOR HISTIDINE KINASE YPDA"/>
    <property type="match status" value="1"/>
</dbReference>
<keyword evidence="4" id="KW-1185">Reference proteome</keyword>
<dbReference type="SMART" id="SM00387">
    <property type="entry name" value="HATPase_c"/>
    <property type="match status" value="1"/>
</dbReference>
<accession>A0A9X3CL65</accession>
<evidence type="ECO:0000313" key="3">
    <source>
        <dbReference type="EMBL" id="MCW8345464.1"/>
    </source>
</evidence>
<feature type="transmembrane region" description="Helical" evidence="1">
    <location>
        <begin position="40"/>
        <end position="57"/>
    </location>
</feature>
<proteinExistence type="predicted"/>
<dbReference type="Pfam" id="PF02518">
    <property type="entry name" value="HATPase_c"/>
    <property type="match status" value="1"/>
</dbReference>
<dbReference type="PANTHER" id="PTHR34220:SF9">
    <property type="entry name" value="SIGNAL TRANSDUCTION HISTIDINE KINASE INTERNAL REGION DOMAIN-CONTAINING PROTEIN"/>
    <property type="match status" value="1"/>
</dbReference>
<reference evidence="3" key="1">
    <citation type="submission" date="2022-02" db="EMBL/GenBank/DDBJ databases">
        <title>Vibrio sp. nov, a new bacterium isolated from seawater.</title>
        <authorList>
            <person name="Yuan Y."/>
        </authorList>
    </citation>
    <scope>NUCLEOTIDE SEQUENCE</scope>
    <source>
        <strain evidence="3">ZSDZ65</strain>
    </source>
</reference>
<organism evidence="3 4">
    <name type="scientific">Vibrio qingdaonensis</name>
    <dbReference type="NCBI Taxonomy" id="2829491"/>
    <lineage>
        <taxon>Bacteria</taxon>
        <taxon>Pseudomonadati</taxon>
        <taxon>Pseudomonadota</taxon>
        <taxon>Gammaproteobacteria</taxon>
        <taxon>Vibrionales</taxon>
        <taxon>Vibrionaceae</taxon>
        <taxon>Vibrio</taxon>
    </lineage>
</organism>
<dbReference type="SUPFAM" id="SSF55874">
    <property type="entry name" value="ATPase domain of HSP90 chaperone/DNA topoisomerase II/histidine kinase"/>
    <property type="match status" value="1"/>
</dbReference>
<keyword evidence="1" id="KW-0472">Membrane</keyword>
<dbReference type="GO" id="GO:0016020">
    <property type="term" value="C:membrane"/>
    <property type="evidence" value="ECO:0007669"/>
    <property type="project" value="InterPro"/>
</dbReference>
<dbReference type="GO" id="GO:0000155">
    <property type="term" value="F:phosphorelay sensor kinase activity"/>
    <property type="evidence" value="ECO:0007669"/>
    <property type="project" value="InterPro"/>
</dbReference>
<keyword evidence="3" id="KW-0418">Kinase</keyword>
<dbReference type="InterPro" id="IPR003594">
    <property type="entry name" value="HATPase_dom"/>
</dbReference>
<dbReference type="Gene3D" id="3.30.565.10">
    <property type="entry name" value="Histidine kinase-like ATPase, C-terminal domain"/>
    <property type="match status" value="1"/>
</dbReference>
<name>A0A9X3CL65_9VIBR</name>
<keyword evidence="1" id="KW-1133">Transmembrane helix</keyword>
<dbReference type="InterPro" id="IPR050640">
    <property type="entry name" value="Bact_2-comp_sensor_kinase"/>
</dbReference>
<evidence type="ECO:0000256" key="1">
    <source>
        <dbReference type="SAM" id="Phobius"/>
    </source>
</evidence>
<dbReference type="AlphaFoldDB" id="A0A9X3CL65"/>
<feature type="transmembrane region" description="Helical" evidence="1">
    <location>
        <begin position="69"/>
        <end position="91"/>
    </location>
</feature>